<feature type="region of interest" description="Disordered" evidence="5">
    <location>
        <begin position="638"/>
        <end position="685"/>
    </location>
</feature>
<evidence type="ECO:0000256" key="1">
    <source>
        <dbReference type="ARBA" id="ARBA00004308"/>
    </source>
</evidence>
<evidence type="ECO:0008006" key="8">
    <source>
        <dbReference type="Google" id="ProtNLM"/>
    </source>
</evidence>
<accession>A0A4W5LAV4</accession>
<comment type="subcellular location">
    <subcellularLocation>
        <location evidence="1">Endomembrane system</location>
    </subcellularLocation>
</comment>
<feature type="region of interest" description="Disordered" evidence="5">
    <location>
        <begin position="599"/>
        <end position="618"/>
    </location>
</feature>
<protein>
    <recommendedName>
        <fullName evidence="8">A kinase (PRKA) anchor protein 6</fullName>
    </recommendedName>
</protein>
<evidence type="ECO:0000256" key="5">
    <source>
        <dbReference type="SAM" id="MobiDB-lite"/>
    </source>
</evidence>
<dbReference type="Ensembl" id="ENSHHUT00000023821.1">
    <property type="protein sequence ID" value="ENSHHUP00000022957.1"/>
    <property type="gene ID" value="ENSHHUG00000014380.1"/>
</dbReference>
<feature type="region of interest" description="Disordered" evidence="5">
    <location>
        <begin position="455"/>
        <end position="514"/>
    </location>
</feature>
<feature type="compositionally biased region" description="Polar residues" evidence="5">
    <location>
        <begin position="340"/>
        <end position="352"/>
    </location>
</feature>
<reference evidence="6" key="3">
    <citation type="submission" date="2025-09" db="UniProtKB">
        <authorList>
            <consortium name="Ensembl"/>
        </authorList>
    </citation>
    <scope>IDENTIFICATION</scope>
</reference>
<evidence type="ECO:0000256" key="3">
    <source>
        <dbReference type="ARBA" id="ARBA00022737"/>
    </source>
</evidence>
<keyword evidence="7" id="KW-1185">Reference proteome</keyword>
<keyword evidence="3" id="KW-0677">Repeat</keyword>
<feature type="compositionally biased region" description="Polar residues" evidence="5">
    <location>
        <begin position="468"/>
        <end position="482"/>
    </location>
</feature>
<feature type="compositionally biased region" description="Low complexity" evidence="5">
    <location>
        <begin position="365"/>
        <end position="375"/>
    </location>
</feature>
<keyword evidence="4" id="KW-0472">Membrane</keyword>
<feature type="compositionally biased region" description="Basic and acidic residues" evidence="5">
    <location>
        <begin position="661"/>
        <end position="671"/>
    </location>
</feature>
<reference evidence="6" key="2">
    <citation type="submission" date="2025-08" db="UniProtKB">
        <authorList>
            <consortium name="Ensembl"/>
        </authorList>
    </citation>
    <scope>IDENTIFICATION</scope>
</reference>
<dbReference type="Proteomes" id="UP000314982">
    <property type="component" value="Unassembled WGS sequence"/>
</dbReference>
<name>A0A4W5LAV4_9TELE</name>
<evidence type="ECO:0000313" key="7">
    <source>
        <dbReference type="Proteomes" id="UP000314982"/>
    </source>
</evidence>
<proteinExistence type="predicted"/>
<feature type="compositionally biased region" description="Basic and acidic residues" evidence="5">
    <location>
        <begin position="485"/>
        <end position="496"/>
    </location>
</feature>
<evidence type="ECO:0000313" key="6">
    <source>
        <dbReference type="Ensembl" id="ENSHHUP00000022957.1"/>
    </source>
</evidence>
<evidence type="ECO:0000256" key="4">
    <source>
        <dbReference type="ARBA" id="ARBA00023136"/>
    </source>
</evidence>
<dbReference type="GeneTree" id="ENSGT00810000125473"/>
<reference evidence="7" key="1">
    <citation type="submission" date="2018-06" db="EMBL/GenBank/DDBJ databases">
        <title>Genome assembly of Danube salmon.</title>
        <authorList>
            <person name="Macqueen D.J."/>
            <person name="Gundappa M.K."/>
        </authorList>
    </citation>
    <scope>NUCLEOTIDE SEQUENCE [LARGE SCALE GENOMIC DNA]</scope>
</reference>
<dbReference type="PANTHER" id="PTHR14514:SF2">
    <property type="entry name" value="A-KINASE ANCHOR PROTEIN 6"/>
    <property type="match status" value="1"/>
</dbReference>
<sequence>LFTMNVAVSPMAREAASPMITSVTPSFEEEAGPSLSQGGLCREGLAQERDPARRYQNQKPPPLHTGADWKVVLHLPEIETWLRATTDRVRDLSHSVHQDSVNKHLDVHLVQLKDICEDISDHVEQIHALLETEFSLKLLSYSVNIIVDIRSVQLLWHQLRVSVLVLKERLLQGLQDSNGNYTRQTDILQAFSQDHHQARLDALTEVDDCGQLTIKCSQDYFSLDCGITAYELSDYSPSEDQEGTSGSGQGQEPCCRYPSLKSDFPELIQTVDLLTMTAKQSQNQGTVPEQAKEEPGTPIEKHRDKPSSTGEENNPAPGPKMHCDTPQSESTPLSKRPLQGSVSNKVSPTQPVQPKKPMYLEGETESSLSLRRSTLPPSLQFQADLSRSTPSLLDLPDRSKFWLELNDVYPSNASQSFDSLQAMNSMNLPASRQREAGGYQRQGSPVGAHIPLQRRSSEAGQGGHFPQDLSSIPTLFSGNNGCSRALKDPQTDRDTDSSLPSPMREPSDHKSHDEASTVWIIQPQCPHLHHPAPAPVGANHNPSKEHWFRSDEFLALPAQLKKTEMLAMKLETLAQRPGHQGHHESIQDVDDWELTEVNSDWEDEGPGSPQPPLGFDALQPPYKRPFRVGMGHFSSSEMAPSLDDSIGSGPLSDLLSEDEAWSSRESRKRDNNGGWSSGETRVRDTNTSLTLHPTTTMALHIETQCKPFIQQLLDDIQHHDNHPDIWGKMEGFVRKVDEFICWLREALETTENWTPPKAEMDSLKLYLETHLSFKLNVDSHCSLKDCVLEEGRQLLEVIISHGLRDMLQMVVHQWQQLQRQIRRQHSWMLRTLDAIKAHILATEAEASQEAETTGPLASPKVNCSHTFPHIPHIPPPVPVLLPLTEVHPLSLSSPSLLLSLSSPSPLLSLSPGAIQCSLSKINKQKGEMGRGWCY</sequence>
<dbReference type="Gene3D" id="1.20.58.60">
    <property type="match status" value="1"/>
</dbReference>
<keyword evidence="2" id="KW-0597">Phosphoprotein</keyword>
<dbReference type="SUPFAM" id="SSF46966">
    <property type="entry name" value="Spectrin repeat"/>
    <property type="match status" value="1"/>
</dbReference>
<feature type="compositionally biased region" description="Basic and acidic residues" evidence="5">
    <location>
        <begin position="290"/>
        <end position="306"/>
    </location>
</feature>
<feature type="region of interest" description="Disordered" evidence="5">
    <location>
        <begin position="235"/>
        <end position="259"/>
    </location>
</feature>
<dbReference type="PANTHER" id="PTHR14514">
    <property type="entry name" value="PKA ANCHORING PROTEIN"/>
    <property type="match status" value="1"/>
</dbReference>
<feature type="compositionally biased region" description="Basic and acidic residues" evidence="5">
    <location>
        <begin position="505"/>
        <end position="514"/>
    </location>
</feature>
<feature type="region of interest" description="Disordered" evidence="5">
    <location>
        <begin position="279"/>
        <end position="375"/>
    </location>
</feature>
<organism evidence="6 7">
    <name type="scientific">Hucho hucho</name>
    <name type="common">huchen</name>
    <dbReference type="NCBI Taxonomy" id="62062"/>
    <lineage>
        <taxon>Eukaryota</taxon>
        <taxon>Metazoa</taxon>
        <taxon>Chordata</taxon>
        <taxon>Craniata</taxon>
        <taxon>Vertebrata</taxon>
        <taxon>Euteleostomi</taxon>
        <taxon>Actinopterygii</taxon>
        <taxon>Neopterygii</taxon>
        <taxon>Teleostei</taxon>
        <taxon>Protacanthopterygii</taxon>
        <taxon>Salmoniformes</taxon>
        <taxon>Salmonidae</taxon>
        <taxon>Salmoninae</taxon>
        <taxon>Hucho</taxon>
    </lineage>
</organism>
<evidence type="ECO:0000256" key="2">
    <source>
        <dbReference type="ARBA" id="ARBA00022553"/>
    </source>
</evidence>
<dbReference type="AlphaFoldDB" id="A0A4W5LAV4"/>
<dbReference type="STRING" id="62062.ENSHHUP00000022957"/>